<dbReference type="AlphaFoldDB" id="A0A8H7A1N3"/>
<sequence length="173" mass="19512">MTDSNSLVSLITKETKVKVSSDKGGAKKCLIDQSPETCWTSQQALRFMSLPRSQLTFWYTQELPQYIQLLFADPAIPKRLSFIFQGGFVGTQCAVYTTPHRPDPPLTKLDWQFLTNIYPEDVNRKQTFDLPPIPSSDAQGIAGMKFVFEKSSDFFGRITIYDLSLEGIIGTTE</sequence>
<dbReference type="SUPFAM" id="SSF49785">
    <property type="entry name" value="Galactose-binding domain-like"/>
    <property type="match status" value="1"/>
</dbReference>
<protein>
    <recommendedName>
        <fullName evidence="3">Galactose-binding like protein</fullName>
    </recommendedName>
</protein>
<dbReference type="RefSeq" id="XP_036634140.1">
    <property type="nucleotide sequence ID" value="XM_036772667.1"/>
</dbReference>
<comment type="caution">
    <text evidence="1">The sequence shown here is derived from an EMBL/GenBank/DDBJ whole genome shotgun (WGS) entry which is preliminary data.</text>
</comment>
<dbReference type="OrthoDB" id="10052260at2759"/>
<gene>
    <name evidence="1" type="ORF">PC9H_003070</name>
</gene>
<dbReference type="VEuPathDB" id="FungiDB:PC9H_003070"/>
<name>A0A8H7A1N3_PLEOS</name>
<dbReference type="InterPro" id="IPR008979">
    <property type="entry name" value="Galactose-bd-like_sf"/>
</dbReference>
<accession>A0A8H7A1N3</accession>
<proteinExistence type="predicted"/>
<organism evidence="1 2">
    <name type="scientific">Pleurotus ostreatus</name>
    <name type="common">Oyster mushroom</name>
    <name type="synonym">White-rot fungus</name>
    <dbReference type="NCBI Taxonomy" id="5322"/>
    <lineage>
        <taxon>Eukaryota</taxon>
        <taxon>Fungi</taxon>
        <taxon>Dikarya</taxon>
        <taxon>Basidiomycota</taxon>
        <taxon>Agaricomycotina</taxon>
        <taxon>Agaricomycetes</taxon>
        <taxon>Agaricomycetidae</taxon>
        <taxon>Agaricales</taxon>
        <taxon>Pleurotineae</taxon>
        <taxon>Pleurotaceae</taxon>
        <taxon>Pleurotus</taxon>
    </lineage>
</organism>
<reference evidence="1" key="1">
    <citation type="submission" date="2019-07" db="EMBL/GenBank/DDBJ databases">
        <authorList>
            <person name="Palmer J.M."/>
        </authorList>
    </citation>
    <scope>NUCLEOTIDE SEQUENCE</scope>
    <source>
        <strain evidence="1">PC9</strain>
    </source>
</reference>
<evidence type="ECO:0000313" key="1">
    <source>
        <dbReference type="EMBL" id="KAF7436241.1"/>
    </source>
</evidence>
<evidence type="ECO:0000313" key="2">
    <source>
        <dbReference type="Proteomes" id="UP000623687"/>
    </source>
</evidence>
<dbReference type="Proteomes" id="UP000623687">
    <property type="component" value="Unassembled WGS sequence"/>
</dbReference>
<evidence type="ECO:0008006" key="3">
    <source>
        <dbReference type="Google" id="ProtNLM"/>
    </source>
</evidence>
<dbReference type="GeneID" id="59372888"/>
<keyword evidence="2" id="KW-1185">Reference proteome</keyword>
<dbReference type="EMBL" id="JACETU010000002">
    <property type="protein sequence ID" value="KAF7436241.1"/>
    <property type="molecule type" value="Genomic_DNA"/>
</dbReference>